<evidence type="ECO:0000313" key="7">
    <source>
        <dbReference type="EMBL" id="CAJ0564480.1"/>
    </source>
</evidence>
<dbReference type="Proteomes" id="UP001177023">
    <property type="component" value="Unassembled WGS sequence"/>
</dbReference>
<evidence type="ECO:0000256" key="1">
    <source>
        <dbReference type="ARBA" id="ARBA00004123"/>
    </source>
</evidence>
<name>A0AA36C9M0_9BILA</name>
<dbReference type="InterPro" id="IPR035965">
    <property type="entry name" value="PAS-like_dom_sf"/>
</dbReference>
<keyword evidence="4" id="KW-0804">Transcription</keyword>
<dbReference type="InterPro" id="IPR013656">
    <property type="entry name" value="PAS_4"/>
</dbReference>
<dbReference type="GO" id="GO:0000981">
    <property type="term" value="F:DNA-binding transcription factor activity, RNA polymerase II-specific"/>
    <property type="evidence" value="ECO:0007669"/>
    <property type="project" value="TreeGrafter"/>
</dbReference>
<accession>A0AA36C9M0</accession>
<dbReference type="SUPFAM" id="SSF55785">
    <property type="entry name" value="PYP-like sensor domain (PAS domain)"/>
    <property type="match status" value="2"/>
</dbReference>
<proteinExistence type="predicted"/>
<dbReference type="InterPro" id="IPR000014">
    <property type="entry name" value="PAS"/>
</dbReference>
<evidence type="ECO:0000259" key="6">
    <source>
        <dbReference type="PROSITE" id="PS50112"/>
    </source>
</evidence>
<dbReference type="CDD" id="cd00130">
    <property type="entry name" value="PAS"/>
    <property type="match status" value="2"/>
</dbReference>
<dbReference type="PROSITE" id="PS50112">
    <property type="entry name" value="PAS"/>
    <property type="match status" value="1"/>
</dbReference>
<dbReference type="Pfam" id="PF00989">
    <property type="entry name" value="PAS"/>
    <property type="match status" value="1"/>
</dbReference>
<evidence type="ECO:0000313" key="8">
    <source>
        <dbReference type="Proteomes" id="UP001177023"/>
    </source>
</evidence>
<dbReference type="Pfam" id="PF08448">
    <property type="entry name" value="PAS_4"/>
    <property type="match status" value="1"/>
</dbReference>
<comment type="caution">
    <text evidence="7">The sequence shown here is derived from an EMBL/GenBank/DDBJ whole genome shotgun (WGS) entry which is preliminary data.</text>
</comment>
<dbReference type="PANTHER" id="PTHR23043">
    <property type="entry name" value="HYPOXIA-INDUCIBLE FACTOR 1 ALPHA"/>
    <property type="match status" value="1"/>
</dbReference>
<sequence length="351" mass="39509">MPKKSPAITEKATLAELEQLKAEIPLYRIVTKFTDKTSILRVATAYMLTKKFLGEHLGEFDGRVRSGIPDESTHSVMALDGFCMVIDRLGRLLYVTESAAALLGYSQIEVLGCEIEELVSQQGWQHIRQLLQYRGDGATFEVPFSMQIDMKCRLPKRHAGQLRDGKKPITIKGFVRFDGATRQRVEYLLLHCDTVETVGDPEMLLDNHSFVMRLDQSFRVIFMETRGFDVLRYPGGALLDRSIYELIPPEDVPPIEKAHRMLLAGQVHVNSLLIGLLTAGGGQCYVDIRFYAHGDPNRTPFTAICSVVGYHAQSTVSTLQSSLNYWPEAEEKNQLGCYSSQYYAKTFGPIF</sequence>
<keyword evidence="8" id="KW-1185">Reference proteome</keyword>
<dbReference type="GO" id="GO:0000977">
    <property type="term" value="F:RNA polymerase II transcription regulatory region sequence-specific DNA binding"/>
    <property type="evidence" value="ECO:0007669"/>
    <property type="project" value="TreeGrafter"/>
</dbReference>
<feature type="domain" description="PAS" evidence="6">
    <location>
        <begin position="84"/>
        <end position="132"/>
    </location>
</feature>
<dbReference type="Gene3D" id="3.30.450.20">
    <property type="entry name" value="PAS domain"/>
    <property type="match status" value="2"/>
</dbReference>
<dbReference type="InterPro" id="IPR013767">
    <property type="entry name" value="PAS_fold"/>
</dbReference>
<evidence type="ECO:0000256" key="2">
    <source>
        <dbReference type="ARBA" id="ARBA00022737"/>
    </source>
</evidence>
<feature type="non-terminal residue" evidence="7">
    <location>
        <position position="351"/>
    </location>
</feature>
<keyword evidence="5" id="KW-0539">Nucleus</keyword>
<dbReference type="GO" id="GO:0005634">
    <property type="term" value="C:nucleus"/>
    <property type="evidence" value="ECO:0007669"/>
    <property type="project" value="UniProtKB-SubCell"/>
</dbReference>
<comment type="subcellular location">
    <subcellularLocation>
        <location evidence="1">Nucleus</location>
    </subcellularLocation>
</comment>
<keyword evidence="3" id="KW-0805">Transcription regulation</keyword>
<gene>
    <name evidence="7" type="ORF">MSPICULIGERA_LOCUS3154</name>
</gene>
<evidence type="ECO:0000256" key="3">
    <source>
        <dbReference type="ARBA" id="ARBA00023015"/>
    </source>
</evidence>
<evidence type="ECO:0000256" key="4">
    <source>
        <dbReference type="ARBA" id="ARBA00023163"/>
    </source>
</evidence>
<keyword evidence="2" id="KW-0677">Repeat</keyword>
<organism evidence="7 8">
    <name type="scientific">Mesorhabditis spiculigera</name>
    <dbReference type="NCBI Taxonomy" id="96644"/>
    <lineage>
        <taxon>Eukaryota</taxon>
        <taxon>Metazoa</taxon>
        <taxon>Ecdysozoa</taxon>
        <taxon>Nematoda</taxon>
        <taxon>Chromadorea</taxon>
        <taxon>Rhabditida</taxon>
        <taxon>Rhabditina</taxon>
        <taxon>Rhabditomorpha</taxon>
        <taxon>Rhabditoidea</taxon>
        <taxon>Rhabditidae</taxon>
        <taxon>Mesorhabditinae</taxon>
        <taxon>Mesorhabditis</taxon>
    </lineage>
</organism>
<dbReference type="EMBL" id="CATQJA010000886">
    <property type="protein sequence ID" value="CAJ0564480.1"/>
    <property type="molecule type" value="Genomic_DNA"/>
</dbReference>
<dbReference type="AlphaFoldDB" id="A0AA36C9M0"/>
<protein>
    <recommendedName>
        <fullName evidence="6">PAS domain-containing protein</fullName>
    </recommendedName>
</protein>
<evidence type="ECO:0000256" key="5">
    <source>
        <dbReference type="ARBA" id="ARBA00023242"/>
    </source>
</evidence>
<dbReference type="GO" id="GO:0010557">
    <property type="term" value="P:positive regulation of macromolecule biosynthetic process"/>
    <property type="evidence" value="ECO:0007669"/>
    <property type="project" value="UniProtKB-ARBA"/>
</dbReference>
<dbReference type="NCBIfam" id="TIGR00229">
    <property type="entry name" value="sensory_box"/>
    <property type="match status" value="1"/>
</dbReference>
<reference evidence="7" key="1">
    <citation type="submission" date="2023-06" db="EMBL/GenBank/DDBJ databases">
        <authorList>
            <person name="Delattre M."/>
        </authorList>
    </citation>
    <scope>NUCLEOTIDE SEQUENCE</scope>
    <source>
        <strain evidence="7">AF72</strain>
    </source>
</reference>
<dbReference type="SMART" id="SM00091">
    <property type="entry name" value="PAS"/>
    <property type="match status" value="2"/>
</dbReference>
<dbReference type="PANTHER" id="PTHR23043:SF17">
    <property type="entry name" value="PROTEIN SIMILAR"/>
    <property type="match status" value="1"/>
</dbReference>